<dbReference type="InterPro" id="IPR023827">
    <property type="entry name" value="Peptidase_S8_Asp-AS"/>
</dbReference>
<dbReference type="PRINTS" id="PR00723">
    <property type="entry name" value="SUBTILISIN"/>
</dbReference>
<evidence type="ECO:0000256" key="6">
    <source>
        <dbReference type="RuleBase" id="RU003355"/>
    </source>
</evidence>
<feature type="domain" description="SLH" evidence="9">
    <location>
        <begin position="1094"/>
        <end position="1157"/>
    </location>
</feature>
<gene>
    <name evidence="10" type="ORF">OB236_33875</name>
</gene>
<feature type="signal peptide" evidence="8">
    <location>
        <begin position="1"/>
        <end position="25"/>
    </location>
</feature>
<feature type="domain" description="SLH" evidence="9">
    <location>
        <begin position="1158"/>
        <end position="1217"/>
    </location>
</feature>
<feature type="active site" description="Charge relay system" evidence="5">
    <location>
        <position position="191"/>
    </location>
</feature>
<dbReference type="InterPro" id="IPR036852">
    <property type="entry name" value="Peptidase_S8/S53_dom_sf"/>
</dbReference>
<evidence type="ECO:0000256" key="2">
    <source>
        <dbReference type="ARBA" id="ARBA00022670"/>
    </source>
</evidence>
<dbReference type="Pfam" id="PF00395">
    <property type="entry name" value="SLH"/>
    <property type="match status" value="3"/>
</dbReference>
<dbReference type="InterPro" id="IPR000209">
    <property type="entry name" value="Peptidase_S8/S53_dom"/>
</dbReference>
<evidence type="ECO:0000259" key="9">
    <source>
        <dbReference type="PROSITE" id="PS51272"/>
    </source>
</evidence>
<accession>A0ABT2UR61</accession>
<dbReference type="InterPro" id="IPR001119">
    <property type="entry name" value="SLH_dom"/>
</dbReference>
<dbReference type="PROSITE" id="PS51892">
    <property type="entry name" value="SUBTILASE"/>
    <property type="match status" value="1"/>
</dbReference>
<sequence length="1281" mass="134915">MKKIINVALSALLLLGIWSIPPVHAQSYDTETTPSLAWAADSTTAQSSLRSSSDLNANSMYTAVTDKAAMLPDQVLVKYKKGSPSAHSPSQASPQISTQSMETDASIGAVRLELPTGSNVWQTIKELHSNPDVEYAQPVYVYRLSAPSVSSAVYANDLLSQQWGIKASHLDPLWEMVSEEKRKNIIIAIVDSGVDLNHPDLKDSLERGANFVNPSLPTANANDDNGHGTHVAGIAAAITNNGIGIAGVAGGVRILPIKVTNAKGTGNSRSIGLGIIEAADRGASVINLSLGGDSIDPYLQDAIQYAQKKGAVVVAASGNESNHATGVHAPVAYPAAYPGVISVGAIDEPETDDITNNNTGAYRYAYFTNTGPELKVVASGVNIYSTVPGGANDMKSGTSMATPYVTGLAAMLKAANPKLNADQIQTIIINTATDLGVPGRDDIYGNGLIDGVRAFTTPRLELKYLQPSQPTVATNTYTYMPVTINATDYNGNVNASIHSASAGSVLLKVNQYESNTGQWIPVPSLDREVSLSGGTTFVGLELPLNNQLYSVSAVQQSAASNQLYVPSSPLYSKAMLPSGDSSLKALSLNQGQIALSPAFQAERGYYEISDQENSVTSIQVSAAANSTAAKISINGQALGAAEGSSTVTLKEGYNSITITVTAENLTTQNYTVSIYRKYLPSNNYISSIYYDSGSITPQFSRDTLNYTLYVDNSVTSIGFGALLENKASTMVIDSTPVASGLIVRNTVPFQVGSNSRQVKVTAPNGTIRVYTFNIIRLSGSLGSMLKSVVLDGGIPISPTFNPEQTSYQAAVSSTSTQITVNLEPMVSTATVKLNDTVMAAGNSGVVQLNSGDTSFTATVNAVTGDTKTYTFSLIRPVATNTGIAGGGGGGGGGFGIIPTTGGTTTTTDTSASAVVVVKAPNEQLKKELESSASTQVTIDAKTSNTGTGLQIEFDASILMLATEKNKSIVIDTGRQLFQLPPGAVPATDGSAVVTFSVIPTTGTTALSKKPNQARDISSVYDFSLTLGALPIHVFTKPLSIQWKVDLPQDVQLPKVGVFTFNEAKQSWDYVGGKAAADGSFTFSTNHFSQYVVFENNKTFTDMTTHWAKSEVELLASKTIVTGITNQTFGPEQKLTRAEFAALLVRTLGLQTSQSAGTFQDVKSGDWFNDVVYHAYDAGIIEGLDATTFAPNQLISREQMAVMIIRAYSKGTGKPVSEITTTQEVKFTDDNQTGSWARSSVQLASGVGLLSGFPDGTFKPSDTASRAEAAVVIKRLLDLTGK</sequence>
<keyword evidence="11" id="KW-1185">Reference proteome</keyword>
<dbReference type="RefSeq" id="WP_262687946.1">
    <property type="nucleotide sequence ID" value="NZ_JAOQIO010000113.1"/>
</dbReference>
<dbReference type="PANTHER" id="PTHR43806:SF11">
    <property type="entry name" value="CEREVISIN-RELATED"/>
    <property type="match status" value="1"/>
</dbReference>
<evidence type="ECO:0000256" key="4">
    <source>
        <dbReference type="ARBA" id="ARBA00022825"/>
    </source>
</evidence>
<name>A0ABT2UR61_9BACL</name>
<dbReference type="Pfam" id="PF12733">
    <property type="entry name" value="Cadherin-like"/>
    <property type="match status" value="3"/>
</dbReference>
<dbReference type="PROSITE" id="PS00138">
    <property type="entry name" value="SUBTILASE_SER"/>
    <property type="match status" value="1"/>
</dbReference>
<dbReference type="PANTHER" id="PTHR43806">
    <property type="entry name" value="PEPTIDASE S8"/>
    <property type="match status" value="1"/>
</dbReference>
<dbReference type="SUPFAM" id="SSF52743">
    <property type="entry name" value="Subtilisin-like"/>
    <property type="match status" value="1"/>
</dbReference>
<reference evidence="10 11" key="1">
    <citation type="submission" date="2022-09" db="EMBL/GenBank/DDBJ databases">
        <authorList>
            <person name="Han X.L."/>
            <person name="Wang Q."/>
            <person name="Lu T."/>
        </authorList>
    </citation>
    <scope>NUCLEOTIDE SEQUENCE [LARGE SCALE GENOMIC DNA]</scope>
    <source>
        <strain evidence="10 11">WQ 127069</strain>
    </source>
</reference>
<dbReference type="InterPro" id="IPR023828">
    <property type="entry name" value="Peptidase_S8_Ser-AS"/>
</dbReference>
<protein>
    <submittedName>
        <fullName evidence="10">S8 family serine peptidase</fullName>
    </submittedName>
</protein>
<keyword evidence="4 5" id="KW-0720">Serine protease</keyword>
<dbReference type="InterPro" id="IPR022398">
    <property type="entry name" value="Peptidase_S8_His-AS"/>
</dbReference>
<dbReference type="Pfam" id="PF00082">
    <property type="entry name" value="Peptidase_S8"/>
    <property type="match status" value="1"/>
</dbReference>
<evidence type="ECO:0000256" key="5">
    <source>
        <dbReference type="PROSITE-ProRule" id="PRU01240"/>
    </source>
</evidence>
<feature type="chain" id="PRO_5046742295" evidence="8">
    <location>
        <begin position="26"/>
        <end position="1281"/>
    </location>
</feature>
<dbReference type="EMBL" id="JAOQIO010000113">
    <property type="protein sequence ID" value="MCU6797130.1"/>
    <property type="molecule type" value="Genomic_DNA"/>
</dbReference>
<dbReference type="Proteomes" id="UP001652445">
    <property type="component" value="Unassembled WGS sequence"/>
</dbReference>
<feature type="active site" description="Charge relay system" evidence="5">
    <location>
        <position position="227"/>
    </location>
</feature>
<evidence type="ECO:0000256" key="7">
    <source>
        <dbReference type="SAM" id="MobiDB-lite"/>
    </source>
</evidence>
<dbReference type="PROSITE" id="PS51272">
    <property type="entry name" value="SLH"/>
    <property type="match status" value="3"/>
</dbReference>
<evidence type="ECO:0000313" key="10">
    <source>
        <dbReference type="EMBL" id="MCU6797130.1"/>
    </source>
</evidence>
<proteinExistence type="inferred from homology"/>
<dbReference type="PROSITE" id="PS00137">
    <property type="entry name" value="SUBTILASE_HIS"/>
    <property type="match status" value="1"/>
</dbReference>
<evidence type="ECO:0000256" key="8">
    <source>
        <dbReference type="SAM" id="SignalP"/>
    </source>
</evidence>
<evidence type="ECO:0000256" key="1">
    <source>
        <dbReference type="ARBA" id="ARBA00011073"/>
    </source>
</evidence>
<dbReference type="PROSITE" id="PS00136">
    <property type="entry name" value="SUBTILASE_ASP"/>
    <property type="match status" value="1"/>
</dbReference>
<dbReference type="Pfam" id="PF22148">
    <property type="entry name" value="Fervidolysin_NPro-like"/>
    <property type="match status" value="1"/>
</dbReference>
<dbReference type="InterPro" id="IPR050131">
    <property type="entry name" value="Peptidase_S8_subtilisin-like"/>
</dbReference>
<comment type="similarity">
    <text evidence="1 5 6">Belongs to the peptidase S8 family.</text>
</comment>
<evidence type="ECO:0000313" key="11">
    <source>
        <dbReference type="Proteomes" id="UP001652445"/>
    </source>
</evidence>
<dbReference type="InterPro" id="IPR015500">
    <property type="entry name" value="Peptidase_S8_subtilisin-rel"/>
</dbReference>
<evidence type="ECO:0000256" key="3">
    <source>
        <dbReference type="ARBA" id="ARBA00022801"/>
    </source>
</evidence>
<dbReference type="Gene3D" id="3.40.50.200">
    <property type="entry name" value="Peptidase S8/S53 domain"/>
    <property type="match status" value="1"/>
</dbReference>
<keyword evidence="2 5" id="KW-0645">Protease</keyword>
<feature type="compositionally biased region" description="Low complexity" evidence="7">
    <location>
        <begin position="83"/>
        <end position="97"/>
    </location>
</feature>
<organism evidence="10 11">
    <name type="scientific">Paenibacillus baimaensis</name>
    <dbReference type="NCBI Taxonomy" id="2982185"/>
    <lineage>
        <taxon>Bacteria</taxon>
        <taxon>Bacillati</taxon>
        <taxon>Bacillota</taxon>
        <taxon>Bacilli</taxon>
        <taxon>Bacillales</taxon>
        <taxon>Paenibacillaceae</taxon>
        <taxon>Paenibacillus</taxon>
    </lineage>
</organism>
<keyword evidence="3 5" id="KW-0378">Hydrolase</keyword>
<feature type="domain" description="SLH" evidence="9">
    <location>
        <begin position="1223"/>
        <end position="1281"/>
    </location>
</feature>
<keyword evidence="8" id="KW-0732">Signal</keyword>
<comment type="caution">
    <text evidence="10">The sequence shown here is derived from an EMBL/GenBank/DDBJ whole genome shotgun (WGS) entry which is preliminary data.</text>
</comment>
<feature type="region of interest" description="Disordered" evidence="7">
    <location>
        <begin position="81"/>
        <end position="100"/>
    </location>
</feature>
<feature type="active site" description="Charge relay system" evidence="5">
    <location>
        <position position="399"/>
    </location>
</feature>
<dbReference type="InterPro" id="IPR025883">
    <property type="entry name" value="Cadherin-like_domain"/>
</dbReference>
<dbReference type="InterPro" id="IPR054399">
    <property type="entry name" value="Fervidolysin-like_N_prodom"/>
</dbReference>